<feature type="domain" description="GGDEF" evidence="4">
    <location>
        <begin position="276"/>
        <end position="409"/>
    </location>
</feature>
<sequence length="680" mass="76891">MSSFLGMNTLSKKLLFILMSMAIFSTAVVTGVLSAYEFVSAKREQTRALQNIADTLAPNLTAALLFNDQDTMQEMLSSLLSRKDVLRASITNTQKQLVNVTSELYQQHIQQGPDSLIEVTSLLIMDEQVYGDLTIWANDSYIDKRVGFYVQFLAALLVLTFGLSLFLSLFLKQGFLRPLMHLSKVAERVSRTNDYSLRAQQSSDDEVANLTGYFNGMLETIEQRDSMLEKQVSLRTQELEAANKKLLQYAYTDGLTGLPNRHFFYEKLQGLVASQSHFGLIFIDLDGFKEVNDTLGHDYGDILLNQAGQRITRCVRDQDVVARLGGDEFTIVIEGVSEQQRLATIADTVLQALTKRFTIKQETAYVSGSIGMAFYPANGQTVDELVKHADQAMYVSKARGRNCYQFFSADMQEEAQHKRRLLEELRVALAEQQFELYFQPIVALNSDSEPMPVHKAEALIRWNHPERGVVSPGEFIHVIEEAGLIRELSQWIMQQTVETVSQWYQQGCANIQISVNTSPSQFNDGGKWIDDWIHALALYEIPAHSIIIEITENVLMTTDDSIKHQLSRLQHRGMDVAIDDFGVGYSSLAYLQQLDINLLKIDRSFIQPLSEDQDSVALVRAIVTMAHHLGLKVVAEGVETEQQWQQVLNVACDYVQGYIVSKPMTKDAFYQRYLSQYQQA</sequence>
<dbReference type="PROSITE" id="PS50887">
    <property type="entry name" value="GGDEF"/>
    <property type="match status" value="1"/>
</dbReference>
<dbReference type="CDD" id="cd06225">
    <property type="entry name" value="HAMP"/>
    <property type="match status" value="1"/>
</dbReference>
<dbReference type="PROSITE" id="PS50885">
    <property type="entry name" value="HAMP"/>
    <property type="match status" value="1"/>
</dbReference>
<dbReference type="InterPro" id="IPR033417">
    <property type="entry name" value="CHASE8"/>
</dbReference>
<evidence type="ECO:0000313" key="6">
    <source>
        <dbReference type="Proteomes" id="UP000651977"/>
    </source>
</evidence>
<dbReference type="InterPro" id="IPR029787">
    <property type="entry name" value="Nucleotide_cyclase"/>
</dbReference>
<dbReference type="NCBIfam" id="TIGR00254">
    <property type="entry name" value="GGDEF"/>
    <property type="match status" value="1"/>
</dbReference>
<dbReference type="Gene3D" id="6.10.340.10">
    <property type="match status" value="1"/>
</dbReference>
<proteinExistence type="predicted"/>
<feature type="transmembrane region" description="Helical" evidence="1">
    <location>
        <begin position="148"/>
        <end position="171"/>
    </location>
</feature>
<dbReference type="SMART" id="SM00267">
    <property type="entry name" value="GGDEF"/>
    <property type="match status" value="1"/>
</dbReference>
<dbReference type="Proteomes" id="UP000651977">
    <property type="component" value="Unassembled WGS sequence"/>
</dbReference>
<gene>
    <name evidence="5" type="ORF">GCM10007414_03370</name>
</gene>
<evidence type="ECO:0000313" key="5">
    <source>
        <dbReference type="EMBL" id="GGA94023.1"/>
    </source>
</evidence>
<dbReference type="InterPro" id="IPR052155">
    <property type="entry name" value="Biofilm_reg_signaling"/>
</dbReference>
<protein>
    <recommendedName>
        <fullName evidence="7">GGDEF domain-containing protein</fullName>
    </recommendedName>
</protein>
<organism evidence="5 6">
    <name type="scientific">Agarivorans gilvus</name>
    <dbReference type="NCBI Taxonomy" id="680279"/>
    <lineage>
        <taxon>Bacteria</taxon>
        <taxon>Pseudomonadati</taxon>
        <taxon>Pseudomonadota</taxon>
        <taxon>Gammaproteobacteria</taxon>
        <taxon>Alteromonadales</taxon>
        <taxon>Alteromonadaceae</taxon>
        <taxon>Agarivorans</taxon>
    </lineage>
</organism>
<dbReference type="InterPro" id="IPR035919">
    <property type="entry name" value="EAL_sf"/>
</dbReference>
<evidence type="ECO:0000259" key="3">
    <source>
        <dbReference type="PROSITE" id="PS50885"/>
    </source>
</evidence>
<dbReference type="Pfam" id="PF00990">
    <property type="entry name" value="GGDEF"/>
    <property type="match status" value="1"/>
</dbReference>
<dbReference type="Pfam" id="PF17152">
    <property type="entry name" value="CHASE8"/>
    <property type="match status" value="1"/>
</dbReference>
<dbReference type="PANTHER" id="PTHR44757:SF2">
    <property type="entry name" value="BIOFILM ARCHITECTURE MAINTENANCE PROTEIN MBAA"/>
    <property type="match status" value="1"/>
</dbReference>
<comment type="caution">
    <text evidence="5">The sequence shown here is derived from an EMBL/GenBank/DDBJ whole genome shotgun (WGS) entry which is preliminary data.</text>
</comment>
<keyword evidence="6" id="KW-1185">Reference proteome</keyword>
<dbReference type="PROSITE" id="PS50883">
    <property type="entry name" value="EAL"/>
    <property type="match status" value="1"/>
</dbReference>
<dbReference type="PANTHER" id="PTHR44757">
    <property type="entry name" value="DIGUANYLATE CYCLASE DGCP"/>
    <property type="match status" value="1"/>
</dbReference>
<dbReference type="RefSeq" id="WP_055731373.1">
    <property type="nucleotide sequence ID" value="NZ_BMDY01000002.1"/>
</dbReference>
<dbReference type="InterPro" id="IPR043128">
    <property type="entry name" value="Rev_trsase/Diguanyl_cyclase"/>
</dbReference>
<accession>A0ABQ1HYP0</accession>
<dbReference type="SUPFAM" id="SSF141868">
    <property type="entry name" value="EAL domain-like"/>
    <property type="match status" value="1"/>
</dbReference>
<feature type="domain" description="EAL" evidence="2">
    <location>
        <begin position="418"/>
        <end position="677"/>
    </location>
</feature>
<dbReference type="Pfam" id="PF00563">
    <property type="entry name" value="EAL"/>
    <property type="match status" value="1"/>
</dbReference>
<evidence type="ECO:0000259" key="2">
    <source>
        <dbReference type="PROSITE" id="PS50883"/>
    </source>
</evidence>
<keyword evidence="1" id="KW-0472">Membrane</keyword>
<evidence type="ECO:0000259" key="4">
    <source>
        <dbReference type="PROSITE" id="PS50887"/>
    </source>
</evidence>
<dbReference type="EMBL" id="BMDY01000002">
    <property type="protein sequence ID" value="GGA94023.1"/>
    <property type="molecule type" value="Genomic_DNA"/>
</dbReference>
<dbReference type="InterPro" id="IPR000160">
    <property type="entry name" value="GGDEF_dom"/>
</dbReference>
<dbReference type="Gene3D" id="3.30.70.270">
    <property type="match status" value="1"/>
</dbReference>
<dbReference type="InterPro" id="IPR001633">
    <property type="entry name" value="EAL_dom"/>
</dbReference>
<name>A0ABQ1HYP0_9ALTE</name>
<dbReference type="SMART" id="SM00304">
    <property type="entry name" value="HAMP"/>
    <property type="match status" value="1"/>
</dbReference>
<dbReference type="Gene3D" id="3.20.20.450">
    <property type="entry name" value="EAL domain"/>
    <property type="match status" value="1"/>
</dbReference>
<keyword evidence="1" id="KW-0812">Transmembrane</keyword>
<keyword evidence="1" id="KW-1133">Transmembrane helix</keyword>
<feature type="domain" description="HAMP" evidence="3">
    <location>
        <begin position="173"/>
        <end position="226"/>
    </location>
</feature>
<dbReference type="InterPro" id="IPR003660">
    <property type="entry name" value="HAMP_dom"/>
</dbReference>
<dbReference type="SMART" id="SM00052">
    <property type="entry name" value="EAL"/>
    <property type="match status" value="1"/>
</dbReference>
<reference evidence="6" key="1">
    <citation type="journal article" date="2019" name="Int. J. Syst. Evol. Microbiol.">
        <title>The Global Catalogue of Microorganisms (GCM) 10K type strain sequencing project: providing services to taxonomists for standard genome sequencing and annotation.</title>
        <authorList>
            <consortium name="The Broad Institute Genomics Platform"/>
            <consortium name="The Broad Institute Genome Sequencing Center for Infectious Disease"/>
            <person name="Wu L."/>
            <person name="Ma J."/>
        </authorList>
    </citation>
    <scope>NUCLEOTIDE SEQUENCE [LARGE SCALE GENOMIC DNA]</scope>
    <source>
        <strain evidence="6">CGMCC 1.10131</strain>
    </source>
</reference>
<evidence type="ECO:0008006" key="7">
    <source>
        <dbReference type="Google" id="ProtNLM"/>
    </source>
</evidence>
<evidence type="ECO:0000256" key="1">
    <source>
        <dbReference type="SAM" id="Phobius"/>
    </source>
</evidence>
<dbReference type="CDD" id="cd01949">
    <property type="entry name" value="GGDEF"/>
    <property type="match status" value="1"/>
</dbReference>
<dbReference type="CDD" id="cd01948">
    <property type="entry name" value="EAL"/>
    <property type="match status" value="1"/>
</dbReference>
<dbReference type="Pfam" id="PF00672">
    <property type="entry name" value="HAMP"/>
    <property type="match status" value="1"/>
</dbReference>
<dbReference type="SUPFAM" id="SSF55073">
    <property type="entry name" value="Nucleotide cyclase"/>
    <property type="match status" value="1"/>
</dbReference>